<proteinExistence type="evidence at transcript level"/>
<reference evidence="1" key="1">
    <citation type="journal article" date="2015" name="Sci. Rep.">
        <title>Tissue- and time-dependent transcription in Ixodes ricinus salivary glands and midguts when blood feeding on the vertebrate host.</title>
        <authorList>
            <person name="Kotsyfakis M."/>
            <person name="Schwarz A."/>
            <person name="Erhart J."/>
            <person name="Ribeiro J.M."/>
        </authorList>
    </citation>
    <scope>NUCLEOTIDE SEQUENCE</scope>
    <source>
        <tissue evidence="1">Salivary gland and midgut</tissue>
    </source>
</reference>
<dbReference type="AlphaFoldDB" id="V5GJ47"/>
<accession>V5GJ47</accession>
<sequence>MTGRHPPSSTSAEYAVNLVLLVHATRFLALAARHQRPIARTLHDGALFGEKTVWALLRSRGFSTSSVFRKSAAAASVGSCSRFCLASLSQILSLYPPKSSFPFFYFFSPWLRGTKN</sequence>
<organism evidence="1">
    <name type="scientific">Ixodes ricinus</name>
    <name type="common">Common tick</name>
    <name type="synonym">Acarus ricinus</name>
    <dbReference type="NCBI Taxonomy" id="34613"/>
    <lineage>
        <taxon>Eukaryota</taxon>
        <taxon>Metazoa</taxon>
        <taxon>Ecdysozoa</taxon>
        <taxon>Arthropoda</taxon>
        <taxon>Chelicerata</taxon>
        <taxon>Arachnida</taxon>
        <taxon>Acari</taxon>
        <taxon>Parasitiformes</taxon>
        <taxon>Ixodida</taxon>
        <taxon>Ixodoidea</taxon>
        <taxon>Ixodidae</taxon>
        <taxon>Ixodinae</taxon>
        <taxon>Ixodes</taxon>
    </lineage>
</organism>
<name>V5GJ47_IXORI</name>
<protein>
    <submittedName>
        <fullName evidence="1">Uncharacterized protein</fullName>
    </submittedName>
</protein>
<evidence type="ECO:0000313" key="1">
    <source>
        <dbReference type="EMBL" id="JAB70300.1"/>
    </source>
</evidence>
<dbReference type="EMBL" id="GANP01014168">
    <property type="protein sequence ID" value="JAB70300.1"/>
    <property type="molecule type" value="mRNA"/>
</dbReference>